<feature type="domain" description="Peptidase C14 caspase" evidence="3">
    <location>
        <begin position="316"/>
        <end position="543"/>
    </location>
</feature>
<dbReference type="Pfam" id="PF07705">
    <property type="entry name" value="CARDB"/>
    <property type="match status" value="1"/>
</dbReference>
<dbReference type="GO" id="GO:0006508">
    <property type="term" value="P:proteolysis"/>
    <property type="evidence" value="ECO:0007669"/>
    <property type="project" value="InterPro"/>
</dbReference>
<dbReference type="InterPro" id="IPR011600">
    <property type="entry name" value="Pept_C14_caspase"/>
</dbReference>
<dbReference type="InterPro" id="IPR029030">
    <property type="entry name" value="Caspase-like_dom_sf"/>
</dbReference>
<feature type="region of interest" description="Disordered" evidence="1">
    <location>
        <begin position="534"/>
        <end position="557"/>
    </location>
</feature>
<evidence type="ECO:0000313" key="5">
    <source>
        <dbReference type="EMBL" id="MBO8439384.1"/>
    </source>
</evidence>
<feature type="signal peptide" evidence="2">
    <location>
        <begin position="1"/>
        <end position="21"/>
    </location>
</feature>
<accession>A0A940DI89</accession>
<evidence type="ECO:0000256" key="2">
    <source>
        <dbReference type="SAM" id="SignalP"/>
    </source>
</evidence>
<protein>
    <submittedName>
        <fullName evidence="5">Caspase family protein</fullName>
    </submittedName>
</protein>
<organism evidence="5 6">
    <name type="scientific">Candidatus Aphodosoma intestinipullorum</name>
    <dbReference type="NCBI Taxonomy" id="2840674"/>
    <lineage>
        <taxon>Bacteria</taxon>
        <taxon>Pseudomonadati</taxon>
        <taxon>Bacteroidota</taxon>
        <taxon>Bacteroidia</taxon>
        <taxon>Bacteroidales</taxon>
        <taxon>Candidatus Aphodosoma</taxon>
    </lineage>
</organism>
<evidence type="ECO:0000313" key="6">
    <source>
        <dbReference type="Proteomes" id="UP000712007"/>
    </source>
</evidence>
<dbReference type="PANTHER" id="PTHR22576:SF37">
    <property type="entry name" value="MUCOSA-ASSOCIATED LYMPHOID TISSUE LYMPHOMA TRANSLOCATION PROTEIN 1"/>
    <property type="match status" value="1"/>
</dbReference>
<feature type="compositionally biased region" description="Polar residues" evidence="1">
    <location>
        <begin position="534"/>
        <end position="547"/>
    </location>
</feature>
<dbReference type="Pfam" id="PF00656">
    <property type="entry name" value="Peptidase_C14"/>
    <property type="match status" value="1"/>
</dbReference>
<keyword evidence="2" id="KW-0732">Signal</keyword>
<evidence type="ECO:0000259" key="3">
    <source>
        <dbReference type="Pfam" id="PF00656"/>
    </source>
</evidence>
<evidence type="ECO:0000259" key="4">
    <source>
        <dbReference type="Pfam" id="PF07705"/>
    </source>
</evidence>
<proteinExistence type="predicted"/>
<reference evidence="5" key="1">
    <citation type="submission" date="2020-10" db="EMBL/GenBank/DDBJ databases">
        <authorList>
            <person name="Gilroy R."/>
        </authorList>
    </citation>
    <scope>NUCLEOTIDE SEQUENCE</scope>
    <source>
        <strain evidence="5">3924</strain>
    </source>
</reference>
<dbReference type="InterPro" id="IPR052039">
    <property type="entry name" value="Caspase-related_regulators"/>
</dbReference>
<dbReference type="AlphaFoldDB" id="A0A940DI89"/>
<dbReference type="Proteomes" id="UP000712007">
    <property type="component" value="Unassembled WGS sequence"/>
</dbReference>
<name>A0A940DI89_9BACT</name>
<feature type="domain" description="CARDB" evidence="4">
    <location>
        <begin position="64"/>
        <end position="136"/>
    </location>
</feature>
<dbReference type="PANTHER" id="PTHR22576">
    <property type="entry name" value="MUCOSA ASSOCIATED LYMPHOID TISSUE LYMPHOMA TRANSLOCATION PROTEIN 1/PARACASPASE"/>
    <property type="match status" value="1"/>
</dbReference>
<evidence type="ECO:0000256" key="1">
    <source>
        <dbReference type="SAM" id="MobiDB-lite"/>
    </source>
</evidence>
<gene>
    <name evidence="5" type="ORF">IAC51_01905</name>
</gene>
<feature type="chain" id="PRO_5036737703" evidence="2">
    <location>
        <begin position="22"/>
        <end position="557"/>
    </location>
</feature>
<dbReference type="EMBL" id="JADIMV010000036">
    <property type="protein sequence ID" value="MBO8439384.1"/>
    <property type="molecule type" value="Genomic_DNA"/>
</dbReference>
<dbReference type="GO" id="GO:0004197">
    <property type="term" value="F:cysteine-type endopeptidase activity"/>
    <property type="evidence" value="ECO:0007669"/>
    <property type="project" value="InterPro"/>
</dbReference>
<comment type="caution">
    <text evidence="5">The sequence shown here is derived from an EMBL/GenBank/DDBJ whole genome shotgun (WGS) entry which is preliminary data.</text>
</comment>
<dbReference type="Gene3D" id="3.40.50.1460">
    <property type="match status" value="1"/>
</dbReference>
<reference evidence="5" key="2">
    <citation type="journal article" date="2021" name="PeerJ">
        <title>Extensive microbial diversity within the chicken gut microbiome revealed by metagenomics and culture.</title>
        <authorList>
            <person name="Gilroy R."/>
            <person name="Ravi A."/>
            <person name="Getino M."/>
            <person name="Pursley I."/>
            <person name="Horton D.L."/>
            <person name="Alikhan N.F."/>
            <person name="Baker D."/>
            <person name="Gharbi K."/>
            <person name="Hall N."/>
            <person name="Watson M."/>
            <person name="Adriaenssens E.M."/>
            <person name="Foster-Nyarko E."/>
            <person name="Jarju S."/>
            <person name="Secka A."/>
            <person name="Antonio M."/>
            <person name="Oren A."/>
            <person name="Chaudhuri R.R."/>
            <person name="La Ragione R."/>
            <person name="Hildebrand F."/>
            <person name="Pallen M.J."/>
        </authorList>
    </citation>
    <scope>NUCLEOTIDE SEQUENCE</scope>
    <source>
        <strain evidence="5">3924</strain>
    </source>
</reference>
<sequence length="557" mass="60360">MNKLVVFLCMALAAISVRLSAQSSGTSRPMSFTIVKQYPLLEIMDGSLSFMDSNGNGVIDADEHGVISFKVMNRGKGDAYGCTVKVTSEGDSYGISVQTPQVGTIRSGAMADVKIPVSSSNLTVNGQVTFRVKVDEPTGFGSDPLEIAVETRQFNAPRVQVTDFAVNGGSAASVAKKENFDLQFYVQNTDRGAASDVVVNLVIPDNVMLVGGDMVYYVGNLGAGQSRLLEYSLIANDKYVGNMIPVQINLREHYGKYAENRTINIEVSDRPSGKRIEVAPRRVGVRQPEPDMEIASLVSDVDRDIPVSDGKSPNTFAVIIANESYDRVAAVPMAANDGKVFAEYCEKTLGLPRSNVRTYINASYGNMVSAITDIKSIAQAYDGDINVLFYYAGHGVPDESSRSAYLLPVDADGRNLAACYPVEKLYRELGSMGVRRVTLFLDACFSGSTRGNGMLASARGVAVKAKPAQPTGNMVIISAAQGDETAYPYTAKKHGMFTYFLLKKLKETKGEALLSEIYDYVNQEVKRKSIVENGKTQTPTVSPSPSVADTWEKWKLK</sequence>
<dbReference type="SUPFAM" id="SSF52129">
    <property type="entry name" value="Caspase-like"/>
    <property type="match status" value="1"/>
</dbReference>
<dbReference type="InterPro" id="IPR011635">
    <property type="entry name" value="CARDB"/>
</dbReference>